<comment type="caution">
    <text evidence="1">The sequence shown here is derived from an EMBL/GenBank/DDBJ whole genome shotgun (WGS) entry which is preliminary data.</text>
</comment>
<reference evidence="1 2" key="1">
    <citation type="journal article" date="2024" name="G3 (Bethesda)">
        <title>Genome assembly of Hibiscus sabdariffa L. provides insights into metabolisms of medicinal natural products.</title>
        <authorList>
            <person name="Kim T."/>
        </authorList>
    </citation>
    <scope>NUCLEOTIDE SEQUENCE [LARGE SCALE GENOMIC DNA]</scope>
    <source>
        <strain evidence="1">TK-2024</strain>
        <tissue evidence="1">Old leaves</tissue>
    </source>
</reference>
<name>A0ABR2F134_9ROSI</name>
<dbReference type="EMBL" id="JBBPBM010000009">
    <property type="protein sequence ID" value="KAK8568671.1"/>
    <property type="molecule type" value="Genomic_DNA"/>
</dbReference>
<keyword evidence="2" id="KW-1185">Reference proteome</keyword>
<protein>
    <submittedName>
        <fullName evidence="1">Uncharacterized protein</fullName>
    </submittedName>
</protein>
<evidence type="ECO:0000313" key="2">
    <source>
        <dbReference type="Proteomes" id="UP001472677"/>
    </source>
</evidence>
<proteinExistence type="predicted"/>
<evidence type="ECO:0000313" key="1">
    <source>
        <dbReference type="EMBL" id="KAK8568671.1"/>
    </source>
</evidence>
<gene>
    <name evidence="1" type="ORF">V6N12_007216</name>
</gene>
<organism evidence="1 2">
    <name type="scientific">Hibiscus sabdariffa</name>
    <name type="common">roselle</name>
    <dbReference type="NCBI Taxonomy" id="183260"/>
    <lineage>
        <taxon>Eukaryota</taxon>
        <taxon>Viridiplantae</taxon>
        <taxon>Streptophyta</taxon>
        <taxon>Embryophyta</taxon>
        <taxon>Tracheophyta</taxon>
        <taxon>Spermatophyta</taxon>
        <taxon>Magnoliopsida</taxon>
        <taxon>eudicotyledons</taxon>
        <taxon>Gunneridae</taxon>
        <taxon>Pentapetalae</taxon>
        <taxon>rosids</taxon>
        <taxon>malvids</taxon>
        <taxon>Malvales</taxon>
        <taxon>Malvaceae</taxon>
        <taxon>Malvoideae</taxon>
        <taxon>Hibiscus</taxon>
    </lineage>
</organism>
<accession>A0ABR2F134</accession>
<sequence>MRRTPPVQINFFEDDEVKEHYQIIKGKQIHPEKGFVFKGTSQEGFPANVMATIAMHKWEKFVTHPSPPDSKVKPINVSLVQEFYAHLTSPTQSAVYVRGEQIQFTTAKVNKFYGLSNVINNHSKFVSGLKGKRNDFLLEDLYFAGAKWDSANTTMEKDRLKPEGKL</sequence>
<dbReference type="Proteomes" id="UP001472677">
    <property type="component" value="Unassembled WGS sequence"/>
</dbReference>